<dbReference type="Gene3D" id="1.20.120.520">
    <property type="entry name" value="nmb1532 protein domain like"/>
    <property type="match status" value="1"/>
</dbReference>
<proteinExistence type="predicted"/>
<feature type="compositionally biased region" description="Low complexity" evidence="1">
    <location>
        <begin position="1"/>
        <end position="19"/>
    </location>
</feature>
<dbReference type="STRING" id="1233.SAMN05216387_102217"/>
<evidence type="ECO:0000313" key="3">
    <source>
        <dbReference type="EMBL" id="SEK63256.1"/>
    </source>
</evidence>
<evidence type="ECO:0000256" key="1">
    <source>
        <dbReference type="SAM" id="MobiDB-lite"/>
    </source>
</evidence>
<dbReference type="Pfam" id="PF01814">
    <property type="entry name" value="Hemerythrin"/>
    <property type="match status" value="1"/>
</dbReference>
<protein>
    <submittedName>
        <fullName evidence="3">Hemerythrin HHE cation binding domain-containing protein</fullName>
    </submittedName>
</protein>
<dbReference type="RefSeq" id="WP_090827246.1">
    <property type="nucleotide sequence ID" value="NZ_FOBH01000002.1"/>
</dbReference>
<keyword evidence="4" id="KW-1185">Reference proteome</keyword>
<sequence length="176" mass="20134">MPTSPSATTNRTTTRRPSTGKTASKTQKDAIKLLTEDHNKVKKMFKEYEKLCKKNDDEGKQELAQQICEELTIHAQLEEEIFYPAAREAIKDDSLLNEALVEHSSAKDLISEIQSMKVSDPMYDAVVTVLGEYVNHHVEEEESKMFPKVQKSRMDLEEIGSEIAERKEELMETKNE</sequence>
<reference evidence="3 4" key="1">
    <citation type="submission" date="2016-10" db="EMBL/GenBank/DDBJ databases">
        <authorList>
            <person name="de Groot N.N."/>
        </authorList>
    </citation>
    <scope>NUCLEOTIDE SEQUENCE [LARGE SCALE GENOMIC DNA]</scope>
    <source>
        <strain evidence="3 4">Nv1</strain>
    </source>
</reference>
<evidence type="ECO:0000313" key="4">
    <source>
        <dbReference type="Proteomes" id="UP000198620"/>
    </source>
</evidence>
<dbReference type="PANTHER" id="PTHR35585:SF1">
    <property type="entry name" value="HHE DOMAIN PROTEIN (AFU_ORTHOLOGUE AFUA_4G00730)"/>
    <property type="match status" value="1"/>
</dbReference>
<dbReference type="InterPro" id="IPR012312">
    <property type="entry name" value="Hemerythrin-like"/>
</dbReference>
<dbReference type="AlphaFoldDB" id="A0A1H7ILB6"/>
<feature type="domain" description="Hemerythrin-like" evidence="2">
    <location>
        <begin position="30"/>
        <end position="149"/>
    </location>
</feature>
<gene>
    <name evidence="3" type="ORF">SAMN05216387_102217</name>
</gene>
<evidence type="ECO:0000259" key="2">
    <source>
        <dbReference type="Pfam" id="PF01814"/>
    </source>
</evidence>
<accession>A0A1H7ILB6</accession>
<dbReference type="PANTHER" id="PTHR35585">
    <property type="entry name" value="HHE DOMAIN PROTEIN (AFU_ORTHOLOGUE AFUA_4G00730)"/>
    <property type="match status" value="1"/>
</dbReference>
<feature type="region of interest" description="Disordered" evidence="1">
    <location>
        <begin position="1"/>
        <end position="29"/>
    </location>
</feature>
<name>A0A1H7ILB6_9PROT</name>
<dbReference type="Proteomes" id="UP000198620">
    <property type="component" value="Unassembled WGS sequence"/>
</dbReference>
<dbReference type="CDD" id="cd12108">
    <property type="entry name" value="Hr-like"/>
    <property type="match status" value="1"/>
</dbReference>
<dbReference type="EMBL" id="FOBH01000002">
    <property type="protein sequence ID" value="SEK63256.1"/>
    <property type="molecule type" value="Genomic_DNA"/>
</dbReference>
<organism evidence="3 4">
    <name type="scientific">Nitrosovibrio tenuis</name>
    <dbReference type="NCBI Taxonomy" id="1233"/>
    <lineage>
        <taxon>Bacteria</taxon>
        <taxon>Pseudomonadati</taxon>
        <taxon>Pseudomonadota</taxon>
        <taxon>Betaproteobacteria</taxon>
        <taxon>Nitrosomonadales</taxon>
        <taxon>Nitrosomonadaceae</taxon>
        <taxon>Nitrosovibrio</taxon>
    </lineage>
</organism>
<dbReference type="OrthoDB" id="5512987at2"/>